<sequence>MNGSREADRVTGVVVTALAVDGAQLREVHVTLHEGTSLSVHVPEGTRTLTLEGTNSGTPRTRIELGPERRVLPAPSTLRRWRRRY</sequence>
<gene>
    <name evidence="1" type="ORF">HF577_19770</name>
</gene>
<dbReference type="Proteomes" id="UP001296706">
    <property type="component" value="Unassembled WGS sequence"/>
</dbReference>
<protein>
    <submittedName>
        <fullName evidence="1">Uncharacterized protein</fullName>
    </submittedName>
</protein>
<organism evidence="1 2">
    <name type="scientific">Pseudonocardia xinjiangensis</name>
    <dbReference type="NCBI Taxonomy" id="75289"/>
    <lineage>
        <taxon>Bacteria</taxon>
        <taxon>Bacillati</taxon>
        <taxon>Actinomycetota</taxon>
        <taxon>Actinomycetes</taxon>
        <taxon>Pseudonocardiales</taxon>
        <taxon>Pseudonocardiaceae</taxon>
        <taxon>Pseudonocardia</taxon>
    </lineage>
</organism>
<name>A0ABX1RG06_9PSEU</name>
<reference evidence="1 2" key="1">
    <citation type="submission" date="2020-04" db="EMBL/GenBank/DDBJ databases">
        <authorList>
            <person name="Klaysubun C."/>
            <person name="Duangmal K."/>
            <person name="Lipun K."/>
        </authorList>
    </citation>
    <scope>NUCLEOTIDE SEQUENCE [LARGE SCALE GENOMIC DNA]</scope>
    <source>
        <strain evidence="1 2">JCM 11839</strain>
    </source>
</reference>
<accession>A0ABX1RG06</accession>
<keyword evidence="2" id="KW-1185">Reference proteome</keyword>
<dbReference type="RefSeq" id="WP_169397388.1">
    <property type="nucleotide sequence ID" value="NZ_BAAAJH010000007.1"/>
</dbReference>
<evidence type="ECO:0000313" key="2">
    <source>
        <dbReference type="Proteomes" id="UP001296706"/>
    </source>
</evidence>
<proteinExistence type="predicted"/>
<dbReference type="EMBL" id="JAAXKY010000065">
    <property type="protein sequence ID" value="NMH79321.1"/>
    <property type="molecule type" value="Genomic_DNA"/>
</dbReference>
<evidence type="ECO:0000313" key="1">
    <source>
        <dbReference type="EMBL" id="NMH79321.1"/>
    </source>
</evidence>
<comment type="caution">
    <text evidence="1">The sequence shown here is derived from an EMBL/GenBank/DDBJ whole genome shotgun (WGS) entry which is preliminary data.</text>
</comment>